<evidence type="ECO:0000313" key="4">
    <source>
        <dbReference type="EMBL" id="ABC64442.1"/>
    </source>
</evidence>
<dbReference type="HOGENOM" id="CLU_1303856_0_0_5"/>
<evidence type="ECO:0000256" key="2">
    <source>
        <dbReference type="PROSITE-ProRule" id="PRU00335"/>
    </source>
</evidence>
<dbReference type="InterPro" id="IPR009057">
    <property type="entry name" value="Homeodomain-like_sf"/>
</dbReference>
<evidence type="ECO:0000259" key="3">
    <source>
        <dbReference type="PROSITE" id="PS50977"/>
    </source>
</evidence>
<feature type="domain" description="HTH tetR-type" evidence="3">
    <location>
        <begin position="8"/>
        <end position="67"/>
    </location>
</feature>
<dbReference type="EMBL" id="CP000157">
    <property type="protein sequence ID" value="ABC64442.1"/>
    <property type="molecule type" value="Genomic_DNA"/>
</dbReference>
<reference evidence="5" key="1">
    <citation type="journal article" date="2009" name="J. Bacteriol.">
        <title>Complete genome sequence of Erythrobacter litoralis HTCC2594.</title>
        <authorList>
            <person name="Oh H.M."/>
            <person name="Giovannoni S.J."/>
            <person name="Ferriera S."/>
            <person name="Johnson J."/>
            <person name="Cho J.C."/>
        </authorList>
    </citation>
    <scope>NUCLEOTIDE SEQUENCE [LARGE SCALE GENOMIC DNA]</scope>
    <source>
        <strain evidence="5">HTCC2594</strain>
    </source>
</reference>
<dbReference type="GO" id="GO:0003677">
    <property type="term" value="F:DNA binding"/>
    <property type="evidence" value="ECO:0007669"/>
    <property type="project" value="UniProtKB-UniRule"/>
</dbReference>
<dbReference type="Gene3D" id="1.10.357.10">
    <property type="entry name" value="Tetracycline Repressor, domain 2"/>
    <property type="match status" value="1"/>
</dbReference>
<dbReference type="Proteomes" id="UP000008808">
    <property type="component" value="Chromosome"/>
</dbReference>
<name>Q2N799_ERYLH</name>
<organism evidence="4 5">
    <name type="scientific">Erythrobacter litoralis (strain HTCC2594)</name>
    <dbReference type="NCBI Taxonomy" id="314225"/>
    <lineage>
        <taxon>Bacteria</taxon>
        <taxon>Pseudomonadati</taxon>
        <taxon>Pseudomonadota</taxon>
        <taxon>Alphaproteobacteria</taxon>
        <taxon>Sphingomonadales</taxon>
        <taxon>Erythrobacteraceae</taxon>
        <taxon>Erythrobacter/Porphyrobacter group</taxon>
        <taxon>Erythrobacter</taxon>
    </lineage>
</organism>
<evidence type="ECO:0000256" key="1">
    <source>
        <dbReference type="ARBA" id="ARBA00023125"/>
    </source>
</evidence>
<dbReference type="eggNOG" id="COG1309">
    <property type="taxonomic scope" value="Bacteria"/>
</dbReference>
<dbReference type="OrthoDB" id="7408114at2"/>
<evidence type="ECO:0000313" key="5">
    <source>
        <dbReference type="Proteomes" id="UP000008808"/>
    </source>
</evidence>
<proteinExistence type="predicted"/>
<accession>Q2N799</accession>
<dbReference type="SUPFAM" id="SSF46689">
    <property type="entry name" value="Homeodomain-like"/>
    <property type="match status" value="1"/>
</dbReference>
<dbReference type="RefSeq" id="WP_011415265.1">
    <property type="nucleotide sequence ID" value="NC_007722.1"/>
</dbReference>
<keyword evidence="1 2" id="KW-0238">DNA-binding</keyword>
<dbReference type="AlphaFoldDB" id="Q2N799"/>
<protein>
    <recommendedName>
        <fullName evidence="3">HTH tetR-type domain-containing protein</fullName>
    </recommendedName>
</protein>
<dbReference type="PROSITE" id="PS50977">
    <property type="entry name" value="HTH_TETR_2"/>
    <property type="match status" value="1"/>
</dbReference>
<dbReference type="InterPro" id="IPR001647">
    <property type="entry name" value="HTH_TetR"/>
</dbReference>
<dbReference type="InterPro" id="IPR041478">
    <property type="entry name" value="TetR_C_27"/>
</dbReference>
<gene>
    <name evidence="4" type="ordered locus">ELI_11750</name>
</gene>
<dbReference type="KEGG" id="eli:ELI_11750"/>
<sequence>MVASGDPEHDKRRLVELAMQVTEKRGEQVSRATLAAEAGVSRSLVDKHFHEEDDLFNAIVEHWYEPDIRIMEEVVASDLPVRRKFYEFFARRYLRERERYEADPATFALYCELGSQRFEDVRGYIDLADHYLSQLIAEAQADGYFPDLKITEALTLINQMVLAYTSPQVLMMIHHRLHEDKLAAIVDTVFEGLAGGDRGSRPVAGLRAAS</sequence>
<keyword evidence="5" id="KW-1185">Reference proteome</keyword>
<dbReference type="Pfam" id="PF17935">
    <property type="entry name" value="TetR_C_27"/>
    <property type="match status" value="1"/>
</dbReference>
<feature type="DNA-binding region" description="H-T-H motif" evidence="2">
    <location>
        <begin position="30"/>
        <end position="49"/>
    </location>
</feature>